<dbReference type="PROSITE" id="PS51375">
    <property type="entry name" value="PPR"/>
    <property type="match status" value="4"/>
</dbReference>
<dbReference type="AlphaFoldDB" id="A0A9Q1C3A1"/>
<organism evidence="3 4">
    <name type="scientific">Holothuria leucospilota</name>
    <name type="common">Black long sea cucumber</name>
    <name type="synonym">Mertensiothuria leucospilota</name>
    <dbReference type="NCBI Taxonomy" id="206669"/>
    <lineage>
        <taxon>Eukaryota</taxon>
        <taxon>Metazoa</taxon>
        <taxon>Echinodermata</taxon>
        <taxon>Eleutherozoa</taxon>
        <taxon>Echinozoa</taxon>
        <taxon>Holothuroidea</taxon>
        <taxon>Aspidochirotacea</taxon>
        <taxon>Aspidochirotida</taxon>
        <taxon>Holothuriidae</taxon>
        <taxon>Holothuria</taxon>
    </lineage>
</organism>
<dbReference type="Gene3D" id="1.25.40.10">
    <property type="entry name" value="Tetratricopeptide repeat domain"/>
    <property type="match status" value="3"/>
</dbReference>
<evidence type="ECO:0000256" key="1">
    <source>
        <dbReference type="PROSITE-ProRule" id="PRU00708"/>
    </source>
</evidence>
<dbReference type="Pfam" id="PF01535">
    <property type="entry name" value="PPR"/>
    <property type="match status" value="1"/>
</dbReference>
<comment type="caution">
    <text evidence="3">The sequence shown here is derived from an EMBL/GenBank/DDBJ whole genome shotgun (WGS) entry which is preliminary data.</text>
</comment>
<accession>A0A9Q1C3A1</accession>
<feature type="compositionally biased region" description="Basic and acidic residues" evidence="2">
    <location>
        <begin position="402"/>
        <end position="412"/>
    </location>
</feature>
<evidence type="ECO:0000313" key="4">
    <source>
        <dbReference type="Proteomes" id="UP001152320"/>
    </source>
</evidence>
<evidence type="ECO:0000256" key="2">
    <source>
        <dbReference type="SAM" id="MobiDB-lite"/>
    </source>
</evidence>
<protein>
    <submittedName>
        <fullName evidence="3">Pentatricopeptide repeat-containing protein 1, mitochondrial</fullName>
    </submittedName>
</protein>
<dbReference type="NCBIfam" id="TIGR00756">
    <property type="entry name" value="PPR"/>
    <property type="match status" value="2"/>
</dbReference>
<feature type="repeat" description="PPR" evidence="1">
    <location>
        <begin position="587"/>
        <end position="621"/>
    </location>
</feature>
<dbReference type="OrthoDB" id="185373at2759"/>
<feature type="repeat" description="PPR" evidence="1">
    <location>
        <begin position="280"/>
        <end position="314"/>
    </location>
</feature>
<dbReference type="Pfam" id="PF13812">
    <property type="entry name" value="PPR_3"/>
    <property type="match status" value="2"/>
</dbReference>
<dbReference type="PANTHER" id="PTHR24014:SF6">
    <property type="entry name" value="PENTATRICOPEPTIDE REPEAT-CONTAINING PROTEIN 1, MITOCHONDRIAL"/>
    <property type="match status" value="1"/>
</dbReference>
<dbReference type="GO" id="GO:0042780">
    <property type="term" value="P:tRNA 3'-end processing"/>
    <property type="evidence" value="ECO:0007669"/>
    <property type="project" value="TreeGrafter"/>
</dbReference>
<evidence type="ECO:0000313" key="3">
    <source>
        <dbReference type="EMBL" id="KAJ8037630.1"/>
    </source>
</evidence>
<feature type="region of interest" description="Disordered" evidence="2">
    <location>
        <begin position="82"/>
        <end position="111"/>
    </location>
</feature>
<dbReference type="Proteomes" id="UP001152320">
    <property type="component" value="Chromosome 8"/>
</dbReference>
<sequence length="759" mass="86768">MSSFISQRALLCFQCHVWRNPLMHRALYTSSKNGLFELKKFHHHAGEFCMQAWCKAWSVQTVPCCFPSKYFHTDLAHRNNNSRTEGMARESYSETKKEPSQTEEDSKSDLLEEEDEADIFGTLSPTTFPKSDTAISSLDLEIDEEERDWKRERRRRNTPYWYAMQMKKLVKQGKLSEAIDMLETRMLKEDYVKPIEYNYDVLIGACGRAGYTKKAFKLYNRMKERNLSPSDVTYTSLFNACAESPWPLEDGYPRLKKLHQYLLDKQIKGVLQLVKPTKVNLITHHAMIKAYGKCGDIEGAFHLFHHLLSSGCVITRSFGSILIACASNKQSGFTYAIEAWRQMIARGLQPDHYCFNLLLRVVRDCDIGDPQIASKILLKPVKVADSNLISAGRNKRGKGRKKRDEKSVMTNETENKKFEEMIKLEPASVINVNGEAIKTDSDLAQMERDLDVEWSLKGSSVDEAKKSINVRKPDKWWESSTGGDFVKSTDISLFNSSQSLQVIPSGVPNLLDEKADFSNVESLATIQTTSDRLMLLGGCEGILTQMKNYNVKPDIKTFSLLSELVPMTTEEEEKLMDFADKVNVLLDVDFYNMLIHRRSKRGKLEEAKEIVSTIHQKGLQRNVRTFANLAIHCMTMKDGLQVLSDMKDLDIKPNVVVYGALMNAAFKARDFHYLTILLNHMKASGVKPNERIIELLEVASSFGSRAPADKKPKASVMKRVNQFRGFYYRWLSEMEAEETPHPWDQFEISKTQTKEETSV</sequence>
<dbReference type="FunFam" id="1.25.40.10:FF:000638">
    <property type="entry name" value="Pentatricopeptide repeat domain 1"/>
    <property type="match status" value="1"/>
</dbReference>
<reference evidence="3" key="1">
    <citation type="submission" date="2021-10" db="EMBL/GenBank/DDBJ databases">
        <title>Tropical sea cucumber genome reveals ecological adaptation and Cuvierian tubules defense mechanism.</title>
        <authorList>
            <person name="Chen T."/>
        </authorList>
    </citation>
    <scope>NUCLEOTIDE SEQUENCE</scope>
    <source>
        <strain evidence="3">Nanhai2018</strain>
        <tissue evidence="3">Muscle</tissue>
    </source>
</reference>
<dbReference type="EMBL" id="JAIZAY010000008">
    <property type="protein sequence ID" value="KAJ8037630.1"/>
    <property type="molecule type" value="Genomic_DNA"/>
</dbReference>
<dbReference type="Pfam" id="PF13041">
    <property type="entry name" value="PPR_2"/>
    <property type="match status" value="1"/>
</dbReference>
<dbReference type="InterPro" id="IPR011990">
    <property type="entry name" value="TPR-like_helical_dom_sf"/>
</dbReference>
<dbReference type="GO" id="GO:0000049">
    <property type="term" value="F:tRNA binding"/>
    <property type="evidence" value="ECO:0007669"/>
    <property type="project" value="TreeGrafter"/>
</dbReference>
<feature type="repeat" description="PPR" evidence="1">
    <location>
        <begin position="654"/>
        <end position="688"/>
    </location>
</feature>
<feature type="repeat" description="PPR" evidence="1">
    <location>
        <begin position="195"/>
        <end position="229"/>
    </location>
</feature>
<dbReference type="GO" id="GO:0005759">
    <property type="term" value="C:mitochondrial matrix"/>
    <property type="evidence" value="ECO:0007669"/>
    <property type="project" value="TreeGrafter"/>
</dbReference>
<feature type="compositionally biased region" description="Basic and acidic residues" evidence="2">
    <location>
        <begin position="86"/>
        <end position="110"/>
    </location>
</feature>
<gene>
    <name evidence="3" type="ORF">HOLleu_18500</name>
</gene>
<name>A0A9Q1C3A1_HOLLE</name>
<keyword evidence="4" id="KW-1185">Reference proteome</keyword>
<feature type="region of interest" description="Disordered" evidence="2">
    <location>
        <begin position="392"/>
        <end position="412"/>
    </location>
</feature>
<dbReference type="InterPro" id="IPR002885">
    <property type="entry name" value="PPR_rpt"/>
</dbReference>
<proteinExistence type="predicted"/>
<dbReference type="PANTHER" id="PTHR24014">
    <property type="entry name" value="2-OXOGLUTARATE AND IRON-DEPENDENT OXYGENASE DOMAIN-CONTAINING PROTEIN 2"/>
    <property type="match status" value="1"/>
</dbReference>